<evidence type="ECO:0000313" key="1">
    <source>
        <dbReference type="EMBL" id="KAI5672256.1"/>
    </source>
</evidence>
<dbReference type="EMBL" id="CM044703">
    <property type="protein sequence ID" value="KAI5672256.1"/>
    <property type="molecule type" value="Genomic_DNA"/>
</dbReference>
<name>A0ACC0BHW0_CATRO</name>
<proteinExistence type="predicted"/>
<sequence>MEYNWSNPSWKMMEAKSKQEDYQSKFARNMHNFHYGGASGVNAYSGNNLGNGNFTPKIHNGIGNFSSYAKSYGHTSYDDYGVLIEKQESEKEELREKEIVAFEKCEKVNFYTNETNSFFASELLCVQNFEDSGKDEGGKLAYKSIKTINFLSSNSYLSFEIYLKEIKLFSLVFMENGYQSHLLNSLRTLLGMKEFIEFNSNPCVIPRVDEYHFNYC</sequence>
<comment type="caution">
    <text evidence="1">The sequence shown here is derived from an EMBL/GenBank/DDBJ whole genome shotgun (WGS) entry which is preliminary data.</text>
</comment>
<evidence type="ECO:0000313" key="2">
    <source>
        <dbReference type="Proteomes" id="UP001060085"/>
    </source>
</evidence>
<protein>
    <submittedName>
        <fullName evidence="1">Uncharacterized protein</fullName>
    </submittedName>
</protein>
<organism evidence="1 2">
    <name type="scientific">Catharanthus roseus</name>
    <name type="common">Madagascar periwinkle</name>
    <name type="synonym">Vinca rosea</name>
    <dbReference type="NCBI Taxonomy" id="4058"/>
    <lineage>
        <taxon>Eukaryota</taxon>
        <taxon>Viridiplantae</taxon>
        <taxon>Streptophyta</taxon>
        <taxon>Embryophyta</taxon>
        <taxon>Tracheophyta</taxon>
        <taxon>Spermatophyta</taxon>
        <taxon>Magnoliopsida</taxon>
        <taxon>eudicotyledons</taxon>
        <taxon>Gunneridae</taxon>
        <taxon>Pentapetalae</taxon>
        <taxon>asterids</taxon>
        <taxon>lamiids</taxon>
        <taxon>Gentianales</taxon>
        <taxon>Apocynaceae</taxon>
        <taxon>Rauvolfioideae</taxon>
        <taxon>Vinceae</taxon>
        <taxon>Catharanthinae</taxon>
        <taxon>Catharanthus</taxon>
    </lineage>
</organism>
<dbReference type="Proteomes" id="UP001060085">
    <property type="component" value="Linkage Group LG03"/>
</dbReference>
<reference evidence="2" key="1">
    <citation type="journal article" date="2023" name="Nat. Plants">
        <title>Single-cell RNA sequencing provides a high-resolution roadmap for understanding the multicellular compartmentation of specialized metabolism.</title>
        <authorList>
            <person name="Sun S."/>
            <person name="Shen X."/>
            <person name="Li Y."/>
            <person name="Li Y."/>
            <person name="Wang S."/>
            <person name="Li R."/>
            <person name="Zhang H."/>
            <person name="Shen G."/>
            <person name="Guo B."/>
            <person name="Wei J."/>
            <person name="Xu J."/>
            <person name="St-Pierre B."/>
            <person name="Chen S."/>
            <person name="Sun C."/>
        </authorList>
    </citation>
    <scope>NUCLEOTIDE SEQUENCE [LARGE SCALE GENOMIC DNA]</scope>
</reference>
<accession>A0ACC0BHW0</accession>
<keyword evidence="2" id="KW-1185">Reference proteome</keyword>
<gene>
    <name evidence="1" type="ORF">M9H77_12620</name>
</gene>